<dbReference type="OrthoDB" id="5212at2759"/>
<name>A0A0D8XCE4_DICVI</name>
<evidence type="ECO:0000313" key="1">
    <source>
        <dbReference type="EMBL" id="KJH42258.1"/>
    </source>
</evidence>
<reference evidence="2" key="2">
    <citation type="journal article" date="2016" name="Sci. Rep.">
        <title>Dictyocaulus viviparus genome, variome and transcriptome elucidate lungworm biology and support future intervention.</title>
        <authorList>
            <person name="McNulty S.N."/>
            <person name="Strube C."/>
            <person name="Rosa B.A."/>
            <person name="Martin J.C."/>
            <person name="Tyagi R."/>
            <person name="Choi Y.J."/>
            <person name="Wang Q."/>
            <person name="Hallsworth Pepin K."/>
            <person name="Zhang X."/>
            <person name="Ozersky P."/>
            <person name="Wilson R.K."/>
            <person name="Sternberg P.W."/>
            <person name="Gasser R.B."/>
            <person name="Mitreva M."/>
        </authorList>
    </citation>
    <scope>NUCLEOTIDE SEQUENCE [LARGE SCALE GENOMIC DNA]</scope>
    <source>
        <strain evidence="2">HannoverDv2000</strain>
    </source>
</reference>
<organism evidence="1 2">
    <name type="scientific">Dictyocaulus viviparus</name>
    <name type="common">Bovine lungworm</name>
    <dbReference type="NCBI Taxonomy" id="29172"/>
    <lineage>
        <taxon>Eukaryota</taxon>
        <taxon>Metazoa</taxon>
        <taxon>Ecdysozoa</taxon>
        <taxon>Nematoda</taxon>
        <taxon>Chromadorea</taxon>
        <taxon>Rhabditida</taxon>
        <taxon>Rhabditina</taxon>
        <taxon>Rhabditomorpha</taxon>
        <taxon>Strongyloidea</taxon>
        <taxon>Metastrongylidae</taxon>
        <taxon>Dictyocaulus</taxon>
    </lineage>
</organism>
<accession>A0A0D8XCE4</accession>
<evidence type="ECO:0000313" key="2">
    <source>
        <dbReference type="Proteomes" id="UP000053766"/>
    </source>
</evidence>
<sequence>MLQECNDFQDTVCTGDLQWTVFEKLLEILIILLSRLKAECCTHHAMSQSKFINTVLLGEYDKFEGGVVRTSDHTASFDLIKEVRKLTTDANRVQYIVTVHRVPCHPVLPNNKYLSSRRKREMHELKKKEDSHDFIFDGTRKREVFDDVKRPLVQRHSLAKRRRSLKDVHDKDYNKYDYDVYVPRAISNAIRFGKQPIKKRPDSSVRVHADGGLYQPKKAAEIKVPPNSPNVINGLLPSQSVAYENNREPQQYNPYYWISNQYPSNSPTSYDGQPQYFYYTPANTFHTPYYYYNYPSSAYNYVGVNFFNVTVFFESETYLIF</sequence>
<proteinExistence type="predicted"/>
<dbReference type="Proteomes" id="UP000053766">
    <property type="component" value="Unassembled WGS sequence"/>
</dbReference>
<keyword evidence="2" id="KW-1185">Reference proteome</keyword>
<reference evidence="1 2" key="1">
    <citation type="submission" date="2013-11" db="EMBL/GenBank/DDBJ databases">
        <title>Draft genome of the bovine lungworm Dictyocaulus viviparus.</title>
        <authorList>
            <person name="Mitreva M."/>
        </authorList>
    </citation>
    <scope>NUCLEOTIDE SEQUENCE [LARGE SCALE GENOMIC DNA]</scope>
    <source>
        <strain evidence="1 2">HannoverDv2000</strain>
    </source>
</reference>
<dbReference type="AlphaFoldDB" id="A0A0D8XCE4"/>
<protein>
    <submittedName>
        <fullName evidence="1">Uncharacterized protein</fullName>
    </submittedName>
</protein>
<dbReference type="EMBL" id="KN716688">
    <property type="protein sequence ID" value="KJH42258.1"/>
    <property type="molecule type" value="Genomic_DNA"/>
</dbReference>
<gene>
    <name evidence="1" type="ORF">DICVIV_11754</name>
</gene>
<dbReference type="STRING" id="29172.A0A0D8XCE4"/>